<accession>A0A2H6LQN9</accession>
<keyword evidence="2" id="KW-1185">Reference proteome</keyword>
<dbReference type="Pfam" id="PF14025">
    <property type="entry name" value="DUF4241"/>
    <property type="match status" value="1"/>
</dbReference>
<dbReference type="InterPro" id="IPR025335">
    <property type="entry name" value="DUF4241"/>
</dbReference>
<gene>
    <name evidence="1" type="ORF">NCWK1_5317</name>
</gene>
<protein>
    <recommendedName>
        <fullName evidence="3">DUF4241 domain-containing protein</fullName>
    </recommendedName>
</protein>
<name>A0A2H6LQN9_9NOSO</name>
<dbReference type="RefSeq" id="WP_103126900.1">
    <property type="nucleotide sequence ID" value="NZ_DF978450.1"/>
</dbReference>
<evidence type="ECO:0000313" key="1">
    <source>
        <dbReference type="EMBL" id="GBE95529.1"/>
    </source>
</evidence>
<evidence type="ECO:0008006" key="3">
    <source>
        <dbReference type="Google" id="ProtNLM"/>
    </source>
</evidence>
<comment type="caution">
    <text evidence="1">The sequence shown here is derived from an EMBL/GenBank/DDBJ whole genome shotgun (WGS) entry which is preliminary data.</text>
</comment>
<reference evidence="2" key="1">
    <citation type="journal article" date="2018" name="Genome Announc.">
        <title>Draft Genome Sequence of the Nitrogen-Fixing and Hormogonia-Inducing Cyanobacterium Nostoc cycadae Strain WK-1, Isolated from the Coralloid Roots of Cycas revoluta.</title>
        <authorList>
            <person name="Kanesaki Y."/>
            <person name="Hirose M."/>
            <person name="Hirose Y."/>
            <person name="Fujisawa T."/>
            <person name="Nakamura Y."/>
            <person name="Watanabe S."/>
            <person name="Matsunaga S."/>
            <person name="Uchida H."/>
            <person name="Murakami A."/>
        </authorList>
    </citation>
    <scope>NUCLEOTIDE SEQUENCE [LARGE SCALE GENOMIC DNA]</scope>
    <source>
        <strain evidence="2">WK-1</strain>
    </source>
</reference>
<dbReference type="AlphaFoldDB" id="A0A2H6LQN9"/>
<dbReference type="EMBL" id="BDGE01000108">
    <property type="protein sequence ID" value="GBE95529.1"/>
    <property type="molecule type" value="Genomic_DNA"/>
</dbReference>
<dbReference type="Proteomes" id="UP000236527">
    <property type="component" value="Unassembled WGS sequence"/>
</dbReference>
<sequence>MDYIKFVQAFQNQQVASSEPNEIIFNTYNIGELVLTSGRLVACDPLVNPDREPFKVTLTPGRYPVILSVAHLQKNNDRRVAYAMLCISQQTPVRWEMATTCDEYENLSLLAEGEIFGYGVDSGTGCFMDADAAEIINESMYSAYSTKTRAEDLTYQIECELQKNYSDTWAWANICVNSSTQANVIAFHSGWGDGTYPTYFGYDATNNIVNVITEF</sequence>
<evidence type="ECO:0000313" key="2">
    <source>
        <dbReference type="Proteomes" id="UP000236527"/>
    </source>
</evidence>
<proteinExistence type="predicted"/>
<organism evidence="1 2">
    <name type="scientific">Nostoc cycadae WK-1</name>
    <dbReference type="NCBI Taxonomy" id="1861711"/>
    <lineage>
        <taxon>Bacteria</taxon>
        <taxon>Bacillati</taxon>
        <taxon>Cyanobacteriota</taxon>
        <taxon>Cyanophyceae</taxon>
        <taxon>Nostocales</taxon>
        <taxon>Nostocaceae</taxon>
        <taxon>Nostoc</taxon>
    </lineage>
</organism>